<comment type="caution">
    <text evidence="2">The sequence shown here is derived from an EMBL/GenBank/DDBJ whole genome shotgun (WGS) entry which is preliminary data.</text>
</comment>
<organism evidence="2 3">
    <name type="scientific">Clostridium mobile</name>
    <dbReference type="NCBI Taxonomy" id="2841512"/>
    <lineage>
        <taxon>Bacteria</taxon>
        <taxon>Bacillati</taxon>
        <taxon>Bacillota</taxon>
        <taxon>Clostridia</taxon>
        <taxon>Eubacteriales</taxon>
        <taxon>Clostridiaceae</taxon>
        <taxon>Clostridium</taxon>
    </lineage>
</organism>
<dbReference type="Pfam" id="PF12146">
    <property type="entry name" value="Hydrolase_4"/>
    <property type="match status" value="1"/>
</dbReference>
<accession>A0ABS6ELC5</accession>
<evidence type="ECO:0000259" key="1">
    <source>
        <dbReference type="Pfam" id="PF12146"/>
    </source>
</evidence>
<dbReference type="Proteomes" id="UP000726170">
    <property type="component" value="Unassembled WGS sequence"/>
</dbReference>
<evidence type="ECO:0000313" key="2">
    <source>
        <dbReference type="EMBL" id="MBU5485833.1"/>
    </source>
</evidence>
<dbReference type="PANTHER" id="PTHR11614">
    <property type="entry name" value="PHOSPHOLIPASE-RELATED"/>
    <property type="match status" value="1"/>
</dbReference>
<dbReference type="RefSeq" id="WP_216440437.1">
    <property type="nucleotide sequence ID" value="NZ_JAHLQF010000004.1"/>
</dbReference>
<keyword evidence="3" id="KW-1185">Reference proteome</keyword>
<proteinExistence type="predicted"/>
<keyword evidence="2" id="KW-0378">Hydrolase</keyword>
<dbReference type="InterPro" id="IPR022742">
    <property type="entry name" value="Hydrolase_4"/>
</dbReference>
<gene>
    <name evidence="2" type="ORF">KQI86_16050</name>
</gene>
<dbReference type="EMBL" id="JAHLQF010000004">
    <property type="protein sequence ID" value="MBU5485833.1"/>
    <property type="molecule type" value="Genomic_DNA"/>
</dbReference>
<reference evidence="2 3" key="1">
    <citation type="submission" date="2021-06" db="EMBL/GenBank/DDBJ databases">
        <authorList>
            <person name="Sun Q."/>
            <person name="Li D."/>
        </authorList>
    </citation>
    <scope>NUCLEOTIDE SEQUENCE [LARGE SCALE GENOMIC DNA]</scope>
    <source>
        <strain evidence="2 3">MSJ-11</strain>
    </source>
</reference>
<name>A0ABS6ELC5_9CLOT</name>
<dbReference type="GO" id="GO:0016787">
    <property type="term" value="F:hydrolase activity"/>
    <property type="evidence" value="ECO:0007669"/>
    <property type="project" value="UniProtKB-KW"/>
</dbReference>
<dbReference type="InterPro" id="IPR051044">
    <property type="entry name" value="MAG_DAG_Lipase"/>
</dbReference>
<sequence>MQTKAFTFKAIDGIRIFVYNWLPDNIEDAKGVVQIAHGMAEHAKRYERFAKELTKEGYIVYANDHRGHGRTAASEDEIGFFGEENGWNLVLSDFYRLSIIIQQRHRELPHFVLGHSMGSFITRTFIQKYNHNLKGVVLCGTGMKNALELELGTLLARAQGRIHGKNKRSKLIDRLSFGRFNSSFEENRTISDWLTRDEKEVDKYIEDPLCGKVPTHQFFCDLFQGIKEANGSKAINNTPKCLPILMISGDSDPVGGNGRDVIKLYNLYRKAGIKDISMKLYKDARHELLNEINKDEVSRDIIMWLNNHI</sequence>
<feature type="domain" description="Serine aminopeptidase S33" evidence="1">
    <location>
        <begin position="28"/>
        <end position="292"/>
    </location>
</feature>
<evidence type="ECO:0000313" key="3">
    <source>
        <dbReference type="Proteomes" id="UP000726170"/>
    </source>
</evidence>
<protein>
    <submittedName>
        <fullName evidence="2">Alpha/beta hydrolase</fullName>
    </submittedName>
</protein>